<organism evidence="1">
    <name type="scientific">marine sediment metagenome</name>
    <dbReference type="NCBI Taxonomy" id="412755"/>
    <lineage>
        <taxon>unclassified sequences</taxon>
        <taxon>metagenomes</taxon>
        <taxon>ecological metagenomes</taxon>
    </lineage>
</organism>
<reference evidence="1" key="1">
    <citation type="journal article" date="2015" name="Nature">
        <title>Complex archaea that bridge the gap between prokaryotes and eukaryotes.</title>
        <authorList>
            <person name="Spang A."/>
            <person name="Saw J.H."/>
            <person name="Jorgensen S.L."/>
            <person name="Zaremba-Niedzwiedzka K."/>
            <person name="Martijn J."/>
            <person name="Lind A.E."/>
            <person name="van Eijk R."/>
            <person name="Schleper C."/>
            <person name="Guy L."/>
            <person name="Ettema T.J."/>
        </authorList>
    </citation>
    <scope>NUCLEOTIDE SEQUENCE</scope>
</reference>
<proteinExistence type="predicted"/>
<dbReference type="EMBL" id="LAZR01029835">
    <property type="protein sequence ID" value="KKL58411.1"/>
    <property type="molecule type" value="Genomic_DNA"/>
</dbReference>
<dbReference type="AlphaFoldDB" id="A0A0F9DX93"/>
<dbReference type="Gene3D" id="2.60.40.10">
    <property type="entry name" value="Immunoglobulins"/>
    <property type="match status" value="1"/>
</dbReference>
<feature type="non-terminal residue" evidence="1">
    <location>
        <position position="1"/>
    </location>
</feature>
<protein>
    <recommendedName>
        <fullName evidence="2">Big-1 domain-containing protein</fullName>
    </recommendedName>
</protein>
<comment type="caution">
    <text evidence="1">The sequence shown here is derived from an EMBL/GenBank/DDBJ whole genome shotgun (WGS) entry which is preliminary data.</text>
</comment>
<sequence>IQFVDVSETFIALPPGEGGAPTQSIVRFKLIDADGLASTQQRIDFKLTDSVGAAKLSLRTGDTNNEGFVQTTVESGIVPGPLVVKACFISKEDVNNLPEGDDLTCWVDDVALCSVDPTNEICPDGTLTLVPLSEQISSVSAQLTLASGVTDQNSFDASPNTLNTNSLNYNGVLNDITVYFGDQFNNYNGDGVEATILAEAGVIGSSSNEVTCKTDDATCVVTWRSQGDRPFYDYKWGNRIGDIDGDSTTTEGINPKTGIINCDPYFGIAAPCINGITRAKNNADGVVMGGRVSILAVTKGQENFVDEQTTDDVKRTNGLFDIGEYYASYDLPEAFIDHNENATFDKANCSDADASSYDPSTDECSELISRGGHNETWRDLDNDGIYDFADGKYNGLLCGEAAETAGECSRELIEVRKQIELVMSGDNPYVRFSVLKTTDILDAPYPVYVPADCSVSVVAVLEPSDVSERCDISVVDLSNVFADNPAYDETDPDETDPEQLEVGLAGITVRIHYTDEFGNPLPAGTTVSISSTNGDLSIIENNAIIPSTNTDKPMYSDVRISREADGNDKFDGVLSITFEFTTQAGGTKRSPRELKFTIVNKALF</sequence>
<evidence type="ECO:0008006" key="2">
    <source>
        <dbReference type="Google" id="ProtNLM"/>
    </source>
</evidence>
<accession>A0A0F9DX93</accession>
<name>A0A0F9DX93_9ZZZZ</name>
<evidence type="ECO:0000313" key="1">
    <source>
        <dbReference type="EMBL" id="KKL58411.1"/>
    </source>
</evidence>
<gene>
    <name evidence="1" type="ORF">LCGC14_2225640</name>
</gene>
<dbReference type="InterPro" id="IPR013783">
    <property type="entry name" value="Ig-like_fold"/>
</dbReference>